<organism evidence="4 5">
    <name type="scientific">Thalassobacterium maritimum</name>
    <dbReference type="NCBI Taxonomy" id="3041265"/>
    <lineage>
        <taxon>Bacteria</taxon>
        <taxon>Pseudomonadati</taxon>
        <taxon>Verrucomicrobiota</taxon>
        <taxon>Opitutia</taxon>
        <taxon>Puniceicoccales</taxon>
        <taxon>Coraliomargaritaceae</taxon>
        <taxon>Thalassobacterium</taxon>
    </lineage>
</organism>
<evidence type="ECO:0000256" key="1">
    <source>
        <dbReference type="SAM" id="Phobius"/>
    </source>
</evidence>
<dbReference type="InterPro" id="IPR044929">
    <property type="entry name" value="DNA/RNA_non-sp_Endonuclease_sf"/>
</dbReference>
<dbReference type="InterPro" id="IPR044925">
    <property type="entry name" value="His-Me_finger_sf"/>
</dbReference>
<dbReference type="InterPro" id="IPR001604">
    <property type="entry name" value="Endo_G_ENPP1-like_dom"/>
</dbReference>
<feature type="transmembrane region" description="Helical" evidence="1">
    <location>
        <begin position="31"/>
        <end position="48"/>
    </location>
</feature>
<dbReference type="CDD" id="cd00091">
    <property type="entry name" value="NUC"/>
    <property type="match status" value="1"/>
</dbReference>
<sequence>MFFLIMAGGGTIKRRVRQLGMLGRLWRNCKLAMLLFVVVAVIFGFWYSKQDEAMQRRSQEVAIVGLDFLIELKQTNGDVDEILNWVISQMPASLGNVVAVGDIEGADRYTFAGVPVGDQPVKVLKNEGYLVGYNESLRNPDWVAYRLQRSENANTSERPESFDVDRRTRARVDHYDYSNSGYDRGHMAPNYAIDAVFGERAQKETFLMSNIVPQRPELNQGPWKELEQMVAKRYLRDYGELWVLTGPIYDASSRQLSSGVAIPAAFFKIIVDVVEPDGLRALAIIMQQGTDPDEKLAAHLVSIDTVEAATGLDFLSALDDSVEAVLEADLAKRLW</sequence>
<evidence type="ECO:0000259" key="3">
    <source>
        <dbReference type="SMART" id="SM00892"/>
    </source>
</evidence>
<dbReference type="Gene3D" id="3.40.570.10">
    <property type="entry name" value="Extracellular Endonuclease, subunit A"/>
    <property type="match status" value="1"/>
</dbReference>
<dbReference type="Pfam" id="PF01223">
    <property type="entry name" value="Endonuclease_NS"/>
    <property type="match status" value="1"/>
</dbReference>
<dbReference type="GO" id="GO:0004519">
    <property type="term" value="F:endonuclease activity"/>
    <property type="evidence" value="ECO:0007669"/>
    <property type="project" value="UniProtKB-KW"/>
</dbReference>
<dbReference type="Proteomes" id="UP001225316">
    <property type="component" value="Unassembled WGS sequence"/>
</dbReference>
<dbReference type="SUPFAM" id="SSF54060">
    <property type="entry name" value="His-Me finger endonucleases"/>
    <property type="match status" value="1"/>
</dbReference>
<keyword evidence="4" id="KW-0378">Hydrolase</keyword>
<dbReference type="InterPro" id="IPR020821">
    <property type="entry name" value="ENPP1-3/EXOG-like_nuc-like"/>
</dbReference>
<keyword evidence="1" id="KW-0812">Transmembrane</keyword>
<dbReference type="EMBL" id="JARXHW010000044">
    <property type="protein sequence ID" value="MDQ8208910.1"/>
    <property type="molecule type" value="Genomic_DNA"/>
</dbReference>
<reference evidence="4 5" key="1">
    <citation type="submission" date="2023-04" db="EMBL/GenBank/DDBJ databases">
        <title>A novel bacteria isolated from coastal sediment.</title>
        <authorList>
            <person name="Liu X.-J."/>
            <person name="Du Z.-J."/>
        </authorList>
    </citation>
    <scope>NUCLEOTIDE SEQUENCE [LARGE SCALE GENOMIC DNA]</scope>
    <source>
        <strain evidence="4 5">SDUM461003</strain>
    </source>
</reference>
<dbReference type="SMART" id="SM00477">
    <property type="entry name" value="NUC"/>
    <property type="match status" value="1"/>
</dbReference>
<keyword evidence="1" id="KW-1133">Transmembrane helix</keyword>
<evidence type="ECO:0000259" key="2">
    <source>
        <dbReference type="SMART" id="SM00477"/>
    </source>
</evidence>
<feature type="domain" description="DNA/RNA non-specific endonuclease/pyrophosphatase/phosphodiesterase" evidence="3">
    <location>
        <begin position="125"/>
        <end position="321"/>
    </location>
</feature>
<keyword evidence="4" id="KW-0255">Endonuclease</keyword>
<name>A0ABU1B0I9_9BACT</name>
<feature type="domain" description="ENPP1-3/EXOG-like endonuclease/phosphodiesterase" evidence="2">
    <location>
        <begin position="126"/>
        <end position="321"/>
    </location>
</feature>
<dbReference type="PANTHER" id="PTHR13966">
    <property type="entry name" value="ENDONUCLEASE RELATED"/>
    <property type="match status" value="1"/>
</dbReference>
<evidence type="ECO:0000313" key="4">
    <source>
        <dbReference type="EMBL" id="MDQ8208910.1"/>
    </source>
</evidence>
<gene>
    <name evidence="4" type="ORF">QEH52_15385</name>
</gene>
<protein>
    <submittedName>
        <fullName evidence="4">DNA/RNA non-specific endonuclease</fullName>
    </submittedName>
</protein>
<accession>A0ABU1B0I9</accession>
<keyword evidence="5" id="KW-1185">Reference proteome</keyword>
<dbReference type="PANTHER" id="PTHR13966:SF5">
    <property type="entry name" value="ENDONUCLEASE G, MITOCHONDRIAL"/>
    <property type="match status" value="1"/>
</dbReference>
<proteinExistence type="predicted"/>
<comment type="caution">
    <text evidence="4">The sequence shown here is derived from an EMBL/GenBank/DDBJ whole genome shotgun (WGS) entry which is preliminary data.</text>
</comment>
<keyword evidence="1" id="KW-0472">Membrane</keyword>
<keyword evidence="4" id="KW-0540">Nuclease</keyword>
<dbReference type="InterPro" id="IPR040255">
    <property type="entry name" value="Non-specific_endonuclease"/>
</dbReference>
<dbReference type="SMART" id="SM00892">
    <property type="entry name" value="Endonuclease_NS"/>
    <property type="match status" value="1"/>
</dbReference>
<evidence type="ECO:0000313" key="5">
    <source>
        <dbReference type="Proteomes" id="UP001225316"/>
    </source>
</evidence>